<keyword evidence="3" id="KW-0813">Transport</keyword>
<dbReference type="RefSeq" id="WP_088823765.1">
    <property type="nucleotide sequence ID" value="NZ_FZLN01000003.1"/>
</dbReference>
<keyword evidence="9 11" id="KW-0472">Membrane</keyword>
<dbReference type="NCBIfam" id="TIGR01352">
    <property type="entry name" value="tonB_Cterm"/>
    <property type="match status" value="1"/>
</dbReference>
<dbReference type="EMBL" id="FZLN01000003">
    <property type="protein sequence ID" value="SNQ29716.1"/>
    <property type="molecule type" value="Genomic_DNA"/>
</dbReference>
<dbReference type="GO" id="GO:0031992">
    <property type="term" value="F:energy transducer activity"/>
    <property type="evidence" value="ECO:0007669"/>
    <property type="project" value="TreeGrafter"/>
</dbReference>
<evidence type="ECO:0000256" key="1">
    <source>
        <dbReference type="ARBA" id="ARBA00004383"/>
    </source>
</evidence>
<evidence type="ECO:0000256" key="5">
    <source>
        <dbReference type="ARBA" id="ARBA00022519"/>
    </source>
</evidence>
<comment type="similarity">
    <text evidence="2">Belongs to the TonB family.</text>
</comment>
<keyword evidence="5" id="KW-0997">Cell inner membrane</keyword>
<evidence type="ECO:0000259" key="12">
    <source>
        <dbReference type="PROSITE" id="PS52015"/>
    </source>
</evidence>
<evidence type="ECO:0000313" key="14">
    <source>
        <dbReference type="Proteomes" id="UP000243463"/>
    </source>
</evidence>
<evidence type="ECO:0000256" key="9">
    <source>
        <dbReference type="ARBA" id="ARBA00023136"/>
    </source>
</evidence>
<feature type="region of interest" description="Disordered" evidence="10">
    <location>
        <begin position="68"/>
        <end position="209"/>
    </location>
</feature>
<dbReference type="InterPro" id="IPR051045">
    <property type="entry name" value="TonB-dependent_transducer"/>
</dbReference>
<dbReference type="GO" id="GO:0098797">
    <property type="term" value="C:plasma membrane protein complex"/>
    <property type="evidence" value="ECO:0007669"/>
    <property type="project" value="TreeGrafter"/>
</dbReference>
<dbReference type="InterPro" id="IPR006260">
    <property type="entry name" value="TonB/TolA_C"/>
</dbReference>
<feature type="compositionally biased region" description="Pro residues" evidence="10">
    <location>
        <begin position="68"/>
        <end position="79"/>
    </location>
</feature>
<dbReference type="PANTHER" id="PTHR33446">
    <property type="entry name" value="PROTEIN TONB-RELATED"/>
    <property type="match status" value="1"/>
</dbReference>
<evidence type="ECO:0000256" key="7">
    <source>
        <dbReference type="ARBA" id="ARBA00022927"/>
    </source>
</evidence>
<dbReference type="Pfam" id="PF03544">
    <property type="entry name" value="TonB_C"/>
    <property type="match status" value="1"/>
</dbReference>
<dbReference type="AlphaFoldDB" id="A0A217EHQ9"/>
<feature type="compositionally biased region" description="Basic and acidic residues" evidence="10">
    <location>
        <begin position="137"/>
        <end position="167"/>
    </location>
</feature>
<dbReference type="Gene3D" id="3.30.1150.10">
    <property type="match status" value="1"/>
</dbReference>
<protein>
    <submittedName>
        <fullName evidence="13">Outer membrane transport energization protein TonB</fullName>
    </submittedName>
</protein>
<keyword evidence="4" id="KW-1003">Cell membrane</keyword>
<evidence type="ECO:0000256" key="10">
    <source>
        <dbReference type="SAM" id="MobiDB-lite"/>
    </source>
</evidence>
<keyword evidence="8 11" id="KW-1133">Transmembrane helix</keyword>
<evidence type="ECO:0000256" key="3">
    <source>
        <dbReference type="ARBA" id="ARBA00022448"/>
    </source>
</evidence>
<keyword evidence="6 11" id="KW-0812">Transmembrane</keyword>
<evidence type="ECO:0000256" key="6">
    <source>
        <dbReference type="ARBA" id="ARBA00022692"/>
    </source>
</evidence>
<evidence type="ECO:0000256" key="8">
    <source>
        <dbReference type="ARBA" id="ARBA00022989"/>
    </source>
</evidence>
<accession>A0A217EHQ9</accession>
<dbReference type="GO" id="GO:0055085">
    <property type="term" value="P:transmembrane transport"/>
    <property type="evidence" value="ECO:0007669"/>
    <property type="project" value="InterPro"/>
</dbReference>
<sequence length="278" mass="30663">MSSYLVYRNRHILSWCPAILVGAYFIFLAQPEELKIEPKYDEKPIEIVLAEPEPEPVVNPPVPQVTAPPPVVPPAPEPEVPVADAIEQVKPKPKVKPEVKPKVEPEIKPKVEPKQKPVEEKKVEKPVEQTKPAEPTPHVETKHEKAAEEKPVAAEKPKPVAEHKPAEPPKPASSGGNASAEARYLQTVRSAVEQQKRYPTGREASLERPEGNVEVWLEVDRSGRVIDAGVLSKSKSMLLNRAALSSLKNIKQVEPFPADAFAGESQKRFVATLNYTAP</sequence>
<evidence type="ECO:0000256" key="2">
    <source>
        <dbReference type="ARBA" id="ARBA00006555"/>
    </source>
</evidence>
<evidence type="ECO:0000313" key="13">
    <source>
        <dbReference type="EMBL" id="SNQ29716.1"/>
    </source>
</evidence>
<dbReference type="InterPro" id="IPR037682">
    <property type="entry name" value="TonB_C"/>
</dbReference>
<dbReference type="SUPFAM" id="SSF74653">
    <property type="entry name" value="TolA/TonB C-terminal domain"/>
    <property type="match status" value="1"/>
</dbReference>
<proteinExistence type="inferred from homology"/>
<feature type="compositionally biased region" description="Basic and acidic residues" evidence="10">
    <location>
        <begin position="87"/>
        <end position="128"/>
    </location>
</feature>
<dbReference type="PROSITE" id="PS52015">
    <property type="entry name" value="TONB_CTD"/>
    <property type="match status" value="1"/>
</dbReference>
<organism evidence="13 14">
    <name type="scientific">Acinetobacter apis</name>
    <dbReference type="NCBI Taxonomy" id="1229165"/>
    <lineage>
        <taxon>Bacteria</taxon>
        <taxon>Pseudomonadati</taxon>
        <taxon>Pseudomonadota</taxon>
        <taxon>Gammaproteobacteria</taxon>
        <taxon>Moraxellales</taxon>
        <taxon>Moraxellaceae</taxon>
        <taxon>Acinetobacter</taxon>
    </lineage>
</organism>
<feature type="transmembrane region" description="Helical" evidence="11">
    <location>
        <begin position="12"/>
        <end position="29"/>
    </location>
</feature>
<keyword evidence="7" id="KW-0653">Protein transport</keyword>
<keyword evidence="14" id="KW-1185">Reference proteome</keyword>
<dbReference type="Proteomes" id="UP000243463">
    <property type="component" value="Unassembled WGS sequence"/>
</dbReference>
<dbReference type="GO" id="GO:0015031">
    <property type="term" value="P:protein transport"/>
    <property type="evidence" value="ECO:0007669"/>
    <property type="project" value="UniProtKB-KW"/>
</dbReference>
<feature type="domain" description="TonB C-terminal" evidence="12">
    <location>
        <begin position="185"/>
        <end position="278"/>
    </location>
</feature>
<gene>
    <name evidence="13" type="ORF">SAMN05444584_1681</name>
</gene>
<name>A0A217EHQ9_9GAMM</name>
<evidence type="ECO:0000256" key="11">
    <source>
        <dbReference type="SAM" id="Phobius"/>
    </source>
</evidence>
<comment type="subcellular location">
    <subcellularLocation>
        <location evidence="1">Cell inner membrane</location>
        <topology evidence="1">Single-pass membrane protein</topology>
        <orientation evidence="1">Periplasmic side</orientation>
    </subcellularLocation>
</comment>
<evidence type="ECO:0000256" key="4">
    <source>
        <dbReference type="ARBA" id="ARBA00022475"/>
    </source>
</evidence>
<reference evidence="14" key="1">
    <citation type="submission" date="2017-06" db="EMBL/GenBank/DDBJ databases">
        <authorList>
            <person name="Varghese N."/>
            <person name="Submissions S."/>
        </authorList>
    </citation>
    <scope>NUCLEOTIDE SEQUENCE [LARGE SCALE GENOMIC DNA]</scope>
    <source>
        <strain evidence="14">ANC 5114</strain>
    </source>
</reference>
<dbReference type="PANTHER" id="PTHR33446:SF2">
    <property type="entry name" value="PROTEIN TONB"/>
    <property type="match status" value="1"/>
</dbReference>
<dbReference type="OrthoDB" id="6691688at2"/>